<dbReference type="RefSeq" id="WP_179821591.1">
    <property type="nucleotide sequence ID" value="NZ_JACCCO010000001.1"/>
</dbReference>
<evidence type="ECO:0000313" key="2">
    <source>
        <dbReference type="EMBL" id="NYF41091.1"/>
    </source>
</evidence>
<protein>
    <submittedName>
        <fullName evidence="2">Uncharacterized protein</fullName>
    </submittedName>
</protein>
<dbReference type="Gene3D" id="1.10.132.50">
    <property type="entry name" value="ATP synthase (C/AC39) subunit, domain 3"/>
    <property type="match status" value="1"/>
</dbReference>
<feature type="region of interest" description="Disordered" evidence="1">
    <location>
        <begin position="304"/>
        <end position="328"/>
    </location>
</feature>
<name>A0A852V477_9ACTN</name>
<dbReference type="AlphaFoldDB" id="A0A852V477"/>
<evidence type="ECO:0000256" key="1">
    <source>
        <dbReference type="SAM" id="MobiDB-lite"/>
    </source>
</evidence>
<dbReference type="Proteomes" id="UP000576393">
    <property type="component" value="Unassembled WGS sequence"/>
</dbReference>
<organism evidence="2 3">
    <name type="scientific">Streptosporangium sandarakinum</name>
    <dbReference type="NCBI Taxonomy" id="1260955"/>
    <lineage>
        <taxon>Bacteria</taxon>
        <taxon>Bacillati</taxon>
        <taxon>Actinomycetota</taxon>
        <taxon>Actinomycetes</taxon>
        <taxon>Streptosporangiales</taxon>
        <taxon>Streptosporangiaceae</taxon>
        <taxon>Streptosporangium</taxon>
    </lineage>
</organism>
<sequence>MTAAWVAGSTRARALARRAAGRAVALRVAGCGSVEEALAVLAGTSYGHDVRRGQSLGEAQWAVLATLLWHLRVLAGWLPREGGQLVRVLARWFEIANVDELMCRLAGRAADPEFTLGSAGTAWPRLRRCGSFAELRTVLRGSPWGDPGGPGRREIQLSMRLAWAGRLAGTVPPAARAWVLGATALLVARERYAEGRELPPRPRDRCRALLGADAVAAASVAEMAERLPFAARWALRGIDGPEALWTGERRWWARLEDDGRSLVAGPGFSAAPVTGVAAVLAADARRIRGALEFAARGGDGDALELTAPEGDGGMIGHAGRGGDGDALT</sequence>
<keyword evidence="3" id="KW-1185">Reference proteome</keyword>
<evidence type="ECO:0000313" key="3">
    <source>
        <dbReference type="Proteomes" id="UP000576393"/>
    </source>
</evidence>
<accession>A0A852V477</accession>
<dbReference type="InterPro" id="IPR044911">
    <property type="entry name" value="V-type_ATPase_csu/dsu_dom_3"/>
</dbReference>
<gene>
    <name evidence="2" type="ORF">HDA43_003250</name>
</gene>
<feature type="compositionally biased region" description="Gly residues" evidence="1">
    <location>
        <begin position="310"/>
        <end position="321"/>
    </location>
</feature>
<reference evidence="2 3" key="1">
    <citation type="submission" date="2020-07" db="EMBL/GenBank/DDBJ databases">
        <title>Sequencing the genomes of 1000 actinobacteria strains.</title>
        <authorList>
            <person name="Klenk H.-P."/>
        </authorList>
    </citation>
    <scope>NUCLEOTIDE SEQUENCE [LARGE SCALE GENOMIC DNA]</scope>
    <source>
        <strain evidence="2 3">DSM 45763</strain>
    </source>
</reference>
<comment type="caution">
    <text evidence="2">The sequence shown here is derived from an EMBL/GenBank/DDBJ whole genome shotgun (WGS) entry which is preliminary data.</text>
</comment>
<dbReference type="EMBL" id="JACCCO010000001">
    <property type="protein sequence ID" value="NYF41091.1"/>
    <property type="molecule type" value="Genomic_DNA"/>
</dbReference>
<proteinExistence type="predicted"/>